<dbReference type="InterPro" id="IPR010065">
    <property type="entry name" value="AA_ABC_transptr_permease_3TM"/>
</dbReference>
<keyword evidence="3 9" id="KW-0813">Transport</keyword>
<dbReference type="Proteomes" id="UP000245396">
    <property type="component" value="Unassembled WGS sequence"/>
</dbReference>
<comment type="similarity">
    <text evidence="2">Belongs to the binding-protein-dependent transport system permease family. HisMQ subfamily.</text>
</comment>
<proteinExistence type="inferred from homology"/>
<sequence>MGIPYVGSAFWELWEAGWPAAILRGASVTLAIGLCSICLGIVIGTIGGLVKWARLFPFTLAIDGYTTLIRGVPELLVIYLLFFSSAEFVSQVTAAFGYGGADDSAYGFVVGTVAIGVISGAYSVEVVRGALVAVPRGHIEAGRALGLSRGRIFRRIIAPQMLRLAVPGMNNIWQSTMKDTALISVVGLQELMRISSIGAGSTRQPLLFYAVAAVVYLGITIVSQIVFGVIERILNKSNRAG</sequence>
<evidence type="ECO:0000259" key="10">
    <source>
        <dbReference type="PROSITE" id="PS50928"/>
    </source>
</evidence>
<feature type="transmembrane region" description="Helical" evidence="9">
    <location>
        <begin position="78"/>
        <end position="98"/>
    </location>
</feature>
<keyword evidence="7 9" id="KW-1133">Transmembrane helix</keyword>
<evidence type="ECO:0000256" key="5">
    <source>
        <dbReference type="ARBA" id="ARBA00022519"/>
    </source>
</evidence>
<dbReference type="Pfam" id="PF00528">
    <property type="entry name" value="BPD_transp_1"/>
    <property type="match status" value="1"/>
</dbReference>
<dbReference type="SUPFAM" id="SSF161098">
    <property type="entry name" value="MetI-like"/>
    <property type="match status" value="1"/>
</dbReference>
<keyword evidence="6 9" id="KW-0812">Transmembrane</keyword>
<evidence type="ECO:0000256" key="2">
    <source>
        <dbReference type="ARBA" id="ARBA00010072"/>
    </source>
</evidence>
<reference evidence="11 12" key="1">
    <citation type="submission" date="2018-05" db="EMBL/GenBank/DDBJ databases">
        <title>Genomic Encyclopedia of Type Strains, Phase IV (KMG-IV): sequencing the most valuable type-strain genomes for metagenomic binning, comparative biology and taxonomic classification.</title>
        <authorList>
            <person name="Goeker M."/>
        </authorList>
    </citation>
    <scope>NUCLEOTIDE SEQUENCE [LARGE SCALE GENOMIC DNA]</scope>
    <source>
        <strain evidence="11 12">DSM 6986</strain>
    </source>
</reference>
<comment type="caution">
    <text evidence="11">The sequence shown here is derived from an EMBL/GenBank/DDBJ whole genome shotgun (WGS) entry which is preliminary data.</text>
</comment>
<dbReference type="Gene3D" id="1.10.3720.10">
    <property type="entry name" value="MetI-like"/>
    <property type="match status" value="1"/>
</dbReference>
<dbReference type="STRING" id="1192868.GCA_000304395_00412"/>
<name>A0A316C933_PSESE</name>
<dbReference type="GO" id="GO:0022857">
    <property type="term" value="F:transmembrane transporter activity"/>
    <property type="evidence" value="ECO:0007669"/>
    <property type="project" value="InterPro"/>
</dbReference>
<dbReference type="PANTHER" id="PTHR30133">
    <property type="entry name" value="CATIONIC AMINO ACID TRANSPORTER, MEMBRANE COMPONENT"/>
    <property type="match status" value="1"/>
</dbReference>
<dbReference type="NCBIfam" id="TIGR01726">
    <property type="entry name" value="HEQRo_perm_3TM"/>
    <property type="match status" value="1"/>
</dbReference>
<gene>
    <name evidence="11" type="ORF">C7441_105153</name>
</gene>
<evidence type="ECO:0000256" key="8">
    <source>
        <dbReference type="ARBA" id="ARBA00023136"/>
    </source>
</evidence>
<organism evidence="11 12">
    <name type="scientific">Pseudaminobacter salicylatoxidans</name>
    <dbReference type="NCBI Taxonomy" id="93369"/>
    <lineage>
        <taxon>Bacteria</taxon>
        <taxon>Pseudomonadati</taxon>
        <taxon>Pseudomonadota</taxon>
        <taxon>Alphaproteobacteria</taxon>
        <taxon>Hyphomicrobiales</taxon>
        <taxon>Phyllobacteriaceae</taxon>
        <taxon>Pseudaminobacter</taxon>
    </lineage>
</organism>
<protein>
    <submittedName>
        <fullName evidence="11">Octopine/nopaline transport system permease protein</fullName>
    </submittedName>
</protein>
<keyword evidence="8 9" id="KW-0472">Membrane</keyword>
<evidence type="ECO:0000256" key="1">
    <source>
        <dbReference type="ARBA" id="ARBA00004429"/>
    </source>
</evidence>
<dbReference type="PROSITE" id="PS50928">
    <property type="entry name" value="ABC_TM1"/>
    <property type="match status" value="1"/>
</dbReference>
<keyword evidence="5" id="KW-0997">Cell inner membrane</keyword>
<dbReference type="PANTHER" id="PTHR30133:SF2">
    <property type="entry name" value="ARGININE ABC TRANSPORTER PERMEASE PROTEIN ARTQ"/>
    <property type="match status" value="1"/>
</dbReference>
<keyword evidence="4" id="KW-1003">Cell membrane</keyword>
<comment type="subcellular location">
    <subcellularLocation>
        <location evidence="1">Cell inner membrane</location>
        <topology evidence="1">Multi-pass membrane protein</topology>
    </subcellularLocation>
    <subcellularLocation>
        <location evidence="9">Cell membrane</location>
        <topology evidence="9">Multi-pass membrane protein</topology>
    </subcellularLocation>
</comment>
<dbReference type="InterPro" id="IPR035906">
    <property type="entry name" value="MetI-like_sf"/>
</dbReference>
<evidence type="ECO:0000256" key="4">
    <source>
        <dbReference type="ARBA" id="ARBA00022475"/>
    </source>
</evidence>
<evidence type="ECO:0000256" key="3">
    <source>
        <dbReference type="ARBA" id="ARBA00022448"/>
    </source>
</evidence>
<dbReference type="EMBL" id="QGGG01000005">
    <property type="protein sequence ID" value="PWJ84537.1"/>
    <property type="molecule type" value="Genomic_DNA"/>
</dbReference>
<evidence type="ECO:0000256" key="7">
    <source>
        <dbReference type="ARBA" id="ARBA00022989"/>
    </source>
</evidence>
<dbReference type="GO" id="GO:0043190">
    <property type="term" value="C:ATP-binding cassette (ABC) transporter complex"/>
    <property type="evidence" value="ECO:0007669"/>
    <property type="project" value="InterPro"/>
</dbReference>
<dbReference type="AlphaFoldDB" id="A0A316C933"/>
<keyword evidence="12" id="KW-1185">Reference proteome</keyword>
<evidence type="ECO:0000256" key="6">
    <source>
        <dbReference type="ARBA" id="ARBA00022692"/>
    </source>
</evidence>
<dbReference type="InterPro" id="IPR000515">
    <property type="entry name" value="MetI-like"/>
</dbReference>
<feature type="domain" description="ABC transmembrane type-1" evidence="10">
    <location>
        <begin position="26"/>
        <end position="227"/>
    </location>
</feature>
<dbReference type="CDD" id="cd06261">
    <property type="entry name" value="TM_PBP2"/>
    <property type="match status" value="1"/>
</dbReference>
<dbReference type="InterPro" id="IPR051613">
    <property type="entry name" value="ABC_transp_permease_HisMQ"/>
</dbReference>
<evidence type="ECO:0000313" key="12">
    <source>
        <dbReference type="Proteomes" id="UP000245396"/>
    </source>
</evidence>
<feature type="transmembrane region" description="Helical" evidence="9">
    <location>
        <begin position="206"/>
        <end position="230"/>
    </location>
</feature>
<evidence type="ECO:0000313" key="11">
    <source>
        <dbReference type="EMBL" id="PWJ84537.1"/>
    </source>
</evidence>
<evidence type="ECO:0000256" key="9">
    <source>
        <dbReference type="RuleBase" id="RU363032"/>
    </source>
</evidence>
<accession>A0A316C933</accession>
<feature type="transmembrane region" description="Helical" evidence="9">
    <location>
        <begin position="20"/>
        <end position="43"/>
    </location>
</feature>
<feature type="transmembrane region" description="Helical" evidence="9">
    <location>
        <begin position="105"/>
        <end position="124"/>
    </location>
</feature>